<dbReference type="KEGG" id="bfm:BP422_12155"/>
<dbReference type="EMBL" id="CP018145">
    <property type="protein sequence ID" value="ASJ54234.1"/>
    <property type="molecule type" value="Genomic_DNA"/>
</dbReference>
<name>A0A220MGM0_9BACL</name>
<reference evidence="1 2" key="1">
    <citation type="submission" date="2016-11" db="EMBL/GenBank/DDBJ databases">
        <authorList>
            <person name="Jaros S."/>
            <person name="Januszkiewicz K."/>
            <person name="Wedrychowicz H."/>
        </authorList>
    </citation>
    <scope>NUCLEOTIDE SEQUENCE [LARGE SCALE GENOMIC DNA]</scope>
    <source>
        <strain evidence="1 2">NF2</strain>
    </source>
</reference>
<evidence type="ECO:0000313" key="1">
    <source>
        <dbReference type="EMBL" id="ASJ54234.1"/>
    </source>
</evidence>
<proteinExistence type="predicted"/>
<sequence>MLGRKLDERKNRKVAIRIFKYVLREGSKSMGKFIPVFTDLEIAITKILNERTATGVRATILSDRVRTVSEEVYARTVLIADSMGLHTVHQFCYQTPIGTIDTFGFSQNCVSEPEVRRYMRYLESEGV</sequence>
<organism evidence="1 2">
    <name type="scientific">Brevibacillus formosus</name>
    <dbReference type="NCBI Taxonomy" id="54913"/>
    <lineage>
        <taxon>Bacteria</taxon>
        <taxon>Bacillati</taxon>
        <taxon>Bacillota</taxon>
        <taxon>Bacilli</taxon>
        <taxon>Bacillales</taxon>
        <taxon>Paenibacillaceae</taxon>
        <taxon>Brevibacillus</taxon>
    </lineage>
</organism>
<evidence type="ECO:0000313" key="2">
    <source>
        <dbReference type="Proteomes" id="UP000197781"/>
    </source>
</evidence>
<dbReference type="Proteomes" id="UP000197781">
    <property type="component" value="Chromosome"/>
</dbReference>
<protein>
    <submittedName>
        <fullName evidence="1">Uncharacterized protein</fullName>
    </submittedName>
</protein>
<accession>A0A220MGM0</accession>
<gene>
    <name evidence="1" type="ORF">BP422_12155</name>
</gene>
<dbReference type="AlphaFoldDB" id="A0A220MGM0"/>